<dbReference type="Gene3D" id="3.40.50.1820">
    <property type="entry name" value="alpha/beta hydrolase"/>
    <property type="match status" value="1"/>
</dbReference>
<keyword evidence="3" id="KW-1185">Reference proteome</keyword>
<evidence type="ECO:0000259" key="1">
    <source>
        <dbReference type="Pfam" id="PF00561"/>
    </source>
</evidence>
<organism evidence="2 3">
    <name type="scientific">Methylobacterium aerolatum</name>
    <dbReference type="NCBI Taxonomy" id="418708"/>
    <lineage>
        <taxon>Bacteria</taxon>
        <taxon>Pseudomonadati</taxon>
        <taxon>Pseudomonadota</taxon>
        <taxon>Alphaproteobacteria</taxon>
        <taxon>Hyphomicrobiales</taxon>
        <taxon>Methylobacteriaceae</taxon>
        <taxon>Methylobacterium</taxon>
    </lineage>
</organism>
<proteinExistence type="predicted"/>
<dbReference type="InterPro" id="IPR000073">
    <property type="entry name" value="AB_hydrolase_1"/>
</dbReference>
<sequence length="291" mass="30757">MPVAAAEGARGAAGRRILLLPGGRSLAYAEAGAGPPVVLIHGAVMTLEDLWLPLGPRLASRHRVVAVDRPGHGLSVRRRLVDASPWRQARLIRDALDELGLERPVLVGHSFGATVALCLALAHPESVAGVVALAPLCFPEPRLEQALFGLRAVPGAGETLALLLSGALDPVLLPLLWRAIFLPQAVPADFARRFPWERASGAARMVAEGEDSMSLTPALFRAIGDYGSCRVPVKILGGSADIVVHNALHGLPAALMMPAARFDWIFGAGHMLHHFHQDRIAAEVEQLAAGG</sequence>
<dbReference type="InterPro" id="IPR029058">
    <property type="entry name" value="AB_hydrolase_fold"/>
</dbReference>
<dbReference type="PRINTS" id="PR00412">
    <property type="entry name" value="EPOXHYDRLASE"/>
</dbReference>
<evidence type="ECO:0000313" key="2">
    <source>
        <dbReference type="EMBL" id="MDQ0446058.1"/>
    </source>
</evidence>
<accession>A0ABU0HUQ3</accession>
<dbReference type="RefSeq" id="WP_238203393.1">
    <property type="nucleotide sequence ID" value="NZ_BPQE01000013.1"/>
</dbReference>
<reference evidence="2 3" key="1">
    <citation type="submission" date="2023-07" db="EMBL/GenBank/DDBJ databases">
        <title>Genomic Encyclopedia of Type Strains, Phase IV (KMG-IV): sequencing the most valuable type-strain genomes for metagenomic binning, comparative biology and taxonomic classification.</title>
        <authorList>
            <person name="Goeker M."/>
        </authorList>
    </citation>
    <scope>NUCLEOTIDE SEQUENCE [LARGE SCALE GENOMIC DNA]</scope>
    <source>
        <strain evidence="2 3">DSM 19013</strain>
    </source>
</reference>
<dbReference type="SUPFAM" id="SSF53474">
    <property type="entry name" value="alpha/beta-Hydrolases"/>
    <property type="match status" value="1"/>
</dbReference>
<feature type="domain" description="AB hydrolase-1" evidence="1">
    <location>
        <begin position="35"/>
        <end position="276"/>
    </location>
</feature>
<evidence type="ECO:0000313" key="3">
    <source>
        <dbReference type="Proteomes" id="UP001231124"/>
    </source>
</evidence>
<dbReference type="PRINTS" id="PR00111">
    <property type="entry name" value="ABHYDROLASE"/>
</dbReference>
<dbReference type="PANTHER" id="PTHR43798">
    <property type="entry name" value="MONOACYLGLYCEROL LIPASE"/>
    <property type="match status" value="1"/>
</dbReference>
<dbReference type="InterPro" id="IPR000639">
    <property type="entry name" value="Epox_hydrolase-like"/>
</dbReference>
<comment type="caution">
    <text evidence="2">The sequence shown here is derived from an EMBL/GenBank/DDBJ whole genome shotgun (WGS) entry which is preliminary data.</text>
</comment>
<name>A0ABU0HUQ3_9HYPH</name>
<gene>
    <name evidence="2" type="ORF">QO012_000536</name>
</gene>
<dbReference type="EMBL" id="JAUSVP010000001">
    <property type="protein sequence ID" value="MDQ0446058.1"/>
    <property type="molecule type" value="Genomic_DNA"/>
</dbReference>
<dbReference type="Pfam" id="PF00561">
    <property type="entry name" value="Abhydrolase_1"/>
    <property type="match status" value="1"/>
</dbReference>
<dbReference type="Proteomes" id="UP001231124">
    <property type="component" value="Unassembled WGS sequence"/>
</dbReference>
<dbReference type="InterPro" id="IPR050266">
    <property type="entry name" value="AB_hydrolase_sf"/>
</dbReference>
<protein>
    <submittedName>
        <fullName evidence="2">Pimeloyl-ACP methyl ester carboxylesterase</fullName>
    </submittedName>
</protein>